<evidence type="ECO:0000256" key="6">
    <source>
        <dbReference type="ARBA" id="ARBA00022691"/>
    </source>
</evidence>
<comment type="catalytic activity">
    <reaction evidence="7">
        <text>an N(1)-methylpseudouridine in rRNA + S-adenosyl-L-methionine = N(1)-methyl-N(3)-[(3S)-3-amino-3-carboxypropyl]pseudouridine in rRNA + S-methyl-5'-thioadenosine + H(+)</text>
        <dbReference type="Rhea" id="RHEA:63296"/>
        <dbReference type="Rhea" id="RHEA-COMP:11634"/>
        <dbReference type="Rhea" id="RHEA-COMP:16310"/>
        <dbReference type="ChEBI" id="CHEBI:15378"/>
        <dbReference type="ChEBI" id="CHEBI:17509"/>
        <dbReference type="ChEBI" id="CHEBI:59789"/>
        <dbReference type="ChEBI" id="CHEBI:74890"/>
        <dbReference type="ChEBI" id="CHEBI:146234"/>
        <dbReference type="EC" id="2.5.1.157"/>
    </reaction>
</comment>
<feature type="domain" description="RNase L inhibitor RLI-like possible metal-binding" evidence="9">
    <location>
        <begin position="1"/>
        <end position="31"/>
    </location>
</feature>
<evidence type="ECO:0000256" key="7">
    <source>
        <dbReference type="HAMAP-Rule" id="MF_01116"/>
    </source>
</evidence>
<dbReference type="InterPro" id="IPR007177">
    <property type="entry name" value="Tsr3_C"/>
</dbReference>
<keyword evidence="5 7" id="KW-0808">Transferase</keyword>
<evidence type="ECO:0000259" key="8">
    <source>
        <dbReference type="Pfam" id="PF04034"/>
    </source>
</evidence>
<protein>
    <recommendedName>
        <fullName evidence="1 7">16S rRNA aminocarboxypropyltransferase</fullName>
        <ecNumber evidence="7">2.5.1.157</ecNumber>
    </recommendedName>
</protein>
<dbReference type="GO" id="GO:0000455">
    <property type="term" value="P:enzyme-directed rRNA pseudouridine synthesis"/>
    <property type="evidence" value="ECO:0007669"/>
    <property type="project" value="UniProtKB-UniRule"/>
</dbReference>
<keyword evidence="2 7" id="KW-0963">Cytoplasm</keyword>
<evidence type="ECO:0000256" key="5">
    <source>
        <dbReference type="ARBA" id="ARBA00022679"/>
    </source>
</evidence>
<comment type="function">
    <text evidence="7">Aminocarboxypropyltransferase that catalyzes the aminocarboxypropyl transfer on pseudouridine corresponding to position 914 in M.jannaschii 16S rRNA. It constitutes the last step in biosynthesis of the hypermodified N1-methyl-N3-(3-amino-3-carboxypropyl) pseudouridine (m1acp3-Psi).</text>
</comment>
<dbReference type="Proteomes" id="UP000319894">
    <property type="component" value="Unassembled WGS sequence"/>
</dbReference>
<evidence type="ECO:0000256" key="4">
    <source>
        <dbReference type="ARBA" id="ARBA00022552"/>
    </source>
</evidence>
<dbReference type="PANTHER" id="PTHR20426">
    <property type="entry name" value="RIBOSOME BIOGENESIS PROTEIN TSR3 HOMOLOG"/>
    <property type="match status" value="1"/>
</dbReference>
<evidence type="ECO:0000259" key="9">
    <source>
        <dbReference type="Pfam" id="PF04068"/>
    </source>
</evidence>
<dbReference type="NCBIfam" id="NF002621">
    <property type="entry name" value="PRK02287.1"/>
    <property type="match status" value="1"/>
</dbReference>
<feature type="domain" description="16S/18S rRNA aminocarboxypropyltransferase Tsr3 C-terminal" evidence="8">
    <location>
        <begin position="40"/>
        <end position="171"/>
    </location>
</feature>
<dbReference type="OrthoDB" id="7441at2157"/>
<dbReference type="GO" id="GO:1904047">
    <property type="term" value="F:S-adenosyl-L-methionine binding"/>
    <property type="evidence" value="ECO:0007669"/>
    <property type="project" value="UniProtKB-UniRule"/>
</dbReference>
<dbReference type="GO" id="GO:0005737">
    <property type="term" value="C:cytoplasm"/>
    <property type="evidence" value="ECO:0007669"/>
    <property type="project" value="UniProtKB-SubCell"/>
</dbReference>
<feature type="binding site" evidence="7">
    <location>
        <position position="113"/>
    </location>
    <ligand>
        <name>S-adenosyl-L-methionine</name>
        <dbReference type="ChEBI" id="CHEBI:59789"/>
    </ligand>
</feature>
<dbReference type="AlphaFoldDB" id="A0A554NB68"/>
<comment type="similarity">
    <text evidence="7">Belongs to the TDD superfamily. TSR3 family.</text>
</comment>
<dbReference type="EMBL" id="QMDX01000003">
    <property type="protein sequence ID" value="TSD14631.1"/>
    <property type="molecule type" value="Genomic_DNA"/>
</dbReference>
<dbReference type="PANTHER" id="PTHR20426:SF0">
    <property type="entry name" value="18S RRNA AMINOCARBOXYPROPYLTRANSFERASE"/>
    <property type="match status" value="1"/>
</dbReference>
<evidence type="ECO:0000313" key="11">
    <source>
        <dbReference type="Proteomes" id="UP000319894"/>
    </source>
</evidence>
<accession>A0A554NB68</accession>
<dbReference type="RefSeq" id="WP_144261347.1">
    <property type="nucleotide sequence ID" value="NZ_QMDX01000003.1"/>
</dbReference>
<dbReference type="Pfam" id="PF04068">
    <property type="entry name" value="Fer4_RLI"/>
    <property type="match status" value="1"/>
</dbReference>
<dbReference type="HAMAP" id="MF_01116">
    <property type="entry name" value="TSR3"/>
    <property type="match status" value="1"/>
</dbReference>
<dbReference type="InterPro" id="IPR022968">
    <property type="entry name" value="Tsr3-like"/>
</dbReference>
<feature type="binding site" evidence="7">
    <location>
        <position position="94"/>
    </location>
    <ligand>
        <name>S-adenosyl-L-methionine</name>
        <dbReference type="ChEBI" id="CHEBI:59789"/>
    </ligand>
</feature>
<keyword evidence="4 7" id="KW-0698">rRNA processing</keyword>
<organism evidence="10 11">
    <name type="scientific">Haloglomus irregulare</name>
    <dbReference type="NCBI Taxonomy" id="2234134"/>
    <lineage>
        <taxon>Archaea</taxon>
        <taxon>Methanobacteriati</taxon>
        <taxon>Methanobacteriota</taxon>
        <taxon>Stenosarchaea group</taxon>
        <taxon>Halobacteria</taxon>
        <taxon>Halobacteriales</taxon>
        <taxon>Natronomonadaceae</taxon>
        <taxon>Haloglomus</taxon>
    </lineage>
</organism>
<dbReference type="InParanoid" id="A0A554NB68"/>
<evidence type="ECO:0000256" key="3">
    <source>
        <dbReference type="ARBA" id="ARBA00022517"/>
    </source>
</evidence>
<keyword evidence="3 7" id="KW-0690">Ribosome biogenesis</keyword>
<reference evidence="10 11" key="1">
    <citation type="submission" date="2018-06" db="EMBL/GenBank/DDBJ databases">
        <title>Natronomonas sp. F16-60 a new haloarchaeon isolated from a solar saltern of Isla Cristina, Huelva, Spain.</title>
        <authorList>
            <person name="Duran-Viseras A."/>
            <person name="Sanchez-Porro C."/>
            <person name="Ventosa A."/>
        </authorList>
    </citation>
    <scope>NUCLEOTIDE SEQUENCE [LARGE SCALE GENOMIC DNA]</scope>
    <source>
        <strain evidence="10 11">F16-60</strain>
    </source>
</reference>
<evidence type="ECO:0000256" key="1">
    <source>
        <dbReference type="ARBA" id="ARBA00014114"/>
    </source>
</evidence>
<dbReference type="InterPro" id="IPR007209">
    <property type="entry name" value="RNaseL-inhib-like_metal-bd_dom"/>
</dbReference>
<gene>
    <name evidence="10" type="ORF">DP107_06500</name>
</gene>
<dbReference type="FunCoup" id="A0A554NB68">
    <property type="interactions" value="90"/>
</dbReference>
<feature type="binding site" evidence="7">
    <location>
        <position position="17"/>
    </location>
    <ligand>
        <name>S-adenosyl-L-methionine</name>
        <dbReference type="ChEBI" id="CHEBI:59789"/>
    </ligand>
</feature>
<comment type="caution">
    <text evidence="7">Lacks conserved residue(s) required for the propagation of feature annotation.</text>
</comment>
<proteinExistence type="inferred from homology"/>
<dbReference type="Pfam" id="PF04034">
    <property type="entry name" value="Ribo_biogen_C"/>
    <property type="match status" value="1"/>
</dbReference>
<dbReference type="GO" id="GO:0106388">
    <property type="term" value="F:rRNA small subunit aminocarboxypropyltransferase activity"/>
    <property type="evidence" value="ECO:0007669"/>
    <property type="project" value="UniProtKB-EC"/>
</dbReference>
<comment type="caution">
    <text evidence="10">The sequence shown here is derived from an EMBL/GenBank/DDBJ whole genome shotgun (WGS) entry which is preliminary data.</text>
</comment>
<evidence type="ECO:0000313" key="10">
    <source>
        <dbReference type="EMBL" id="TSD14631.1"/>
    </source>
</evidence>
<sequence>MELHVRYEGDDDPEKCTARRLARFDEVTLHDSARATPRGVVLDPHAEQALSPADAAGGEPAGEAPDPGRLVALDCSWETAEREAFRLDGPHRALPFLVAANPVNYGTPFQLNTAEAFAGALCILGRRERAEALLSHFSWGHTFLELNEEPLRRYADCADSSAVVAVQGEYLAAVEE</sequence>
<feature type="binding site" evidence="7">
    <location>
        <position position="73"/>
    </location>
    <ligand>
        <name>S-adenosyl-L-methionine</name>
        <dbReference type="ChEBI" id="CHEBI:59789"/>
    </ligand>
</feature>
<dbReference type="EC" id="2.5.1.157" evidence="7"/>
<comment type="subcellular location">
    <subcellularLocation>
        <location evidence="7">Cytoplasm</location>
    </subcellularLocation>
</comment>
<evidence type="ECO:0000256" key="2">
    <source>
        <dbReference type="ARBA" id="ARBA00022490"/>
    </source>
</evidence>
<name>A0A554NB68_9EURY</name>
<keyword evidence="6 7" id="KW-0949">S-adenosyl-L-methionine</keyword>
<keyword evidence="11" id="KW-1185">Reference proteome</keyword>